<dbReference type="KEGG" id="cmv:CMUST_05630"/>
<dbReference type="PATRIC" id="fig|571915.4.peg.1191"/>
<dbReference type="AlphaFoldDB" id="A0A0G3H2V3"/>
<accession>A0A0G3H2V3</accession>
<organism evidence="2 3">
    <name type="scientific">Corynebacterium mustelae</name>
    <dbReference type="NCBI Taxonomy" id="571915"/>
    <lineage>
        <taxon>Bacteria</taxon>
        <taxon>Bacillati</taxon>
        <taxon>Actinomycetota</taxon>
        <taxon>Actinomycetes</taxon>
        <taxon>Mycobacteriales</taxon>
        <taxon>Corynebacteriaceae</taxon>
        <taxon>Corynebacterium</taxon>
    </lineage>
</organism>
<reference evidence="2 3" key="1">
    <citation type="journal article" date="2015" name="Genome Announc.">
        <title>Complete Genome Sequence of the Type Strain Corynebacterium mustelae DSM 45274, Isolated from Various Tissues of a Male Ferret with Lethal Sepsis.</title>
        <authorList>
            <person name="Ruckert C."/>
            <person name="Eimer J."/>
            <person name="Winkler A."/>
            <person name="Tauch A."/>
        </authorList>
    </citation>
    <scope>NUCLEOTIDE SEQUENCE [LARGE SCALE GENOMIC DNA]</scope>
    <source>
        <strain evidence="2 3">DSM 45274</strain>
    </source>
</reference>
<evidence type="ECO:0000313" key="2">
    <source>
        <dbReference type="EMBL" id="AKK05462.1"/>
    </source>
</evidence>
<keyword evidence="1" id="KW-1133">Transmembrane helix</keyword>
<dbReference type="Proteomes" id="UP000035199">
    <property type="component" value="Chromosome"/>
</dbReference>
<keyword evidence="3" id="KW-1185">Reference proteome</keyword>
<dbReference type="STRING" id="571915.CMUST_05630"/>
<protein>
    <submittedName>
        <fullName evidence="2">Putative DUF4245 family protein</fullName>
    </submittedName>
</protein>
<evidence type="ECO:0000313" key="3">
    <source>
        <dbReference type="Proteomes" id="UP000035199"/>
    </source>
</evidence>
<proteinExistence type="predicted"/>
<name>A0A0G3H2V3_9CORY</name>
<gene>
    <name evidence="2" type="ORF">CMUST_05630</name>
</gene>
<evidence type="ECO:0000256" key="1">
    <source>
        <dbReference type="SAM" id="Phobius"/>
    </source>
</evidence>
<dbReference type="InterPro" id="IPR025339">
    <property type="entry name" value="DUF4245"/>
</dbReference>
<feature type="transmembrane region" description="Helical" evidence="1">
    <location>
        <begin position="98"/>
        <end position="118"/>
    </location>
</feature>
<keyword evidence="1" id="KW-0472">Membrane</keyword>
<reference evidence="3" key="2">
    <citation type="submission" date="2015-05" db="EMBL/GenBank/DDBJ databases">
        <title>Complete genome sequence of Corynebacterium mustelae DSM 45274, isolated from various tissues of a male ferret with lethal sepsis.</title>
        <authorList>
            <person name="Ruckert C."/>
            <person name="Albersmeier A."/>
            <person name="Winkler A."/>
            <person name="Tauch A."/>
        </authorList>
    </citation>
    <scope>NUCLEOTIDE SEQUENCE [LARGE SCALE GENOMIC DNA]</scope>
    <source>
        <strain evidence="3">DSM 45274</strain>
    </source>
</reference>
<dbReference type="EMBL" id="CP011542">
    <property type="protein sequence ID" value="AKK05462.1"/>
    <property type="molecule type" value="Genomic_DNA"/>
</dbReference>
<keyword evidence="1" id="KW-0812">Transmembrane</keyword>
<dbReference type="Pfam" id="PF14030">
    <property type="entry name" value="DUF4245"/>
    <property type="match status" value="1"/>
</dbReference>
<sequence>MWEIVTQIGAAGVFYTTICCVFLSECNYSVSGFGVIRHQDLQAVYHCYTTPNRFYTMTQKTQMGTTQCHATPRCSAIRAILVAVAEEKPRIFQSGRDIALSLAAVLAVMIVSVAFTGMCSYGRDTAENVQINKVDAAAFFDLEARAMNFPLRLPEVPAGWVANSARRGAVDGQPAPIVGWVIGKDGYVQLTQTDVPADKAVTGADNNFRELVETYDVDGVAVSRYASEDADVRDIRVADLGDVRLLVTGAATKEQFDDLISRTIASEPIKKQL</sequence>